<feature type="region of interest" description="Disordered" evidence="1">
    <location>
        <begin position="1"/>
        <end position="20"/>
    </location>
</feature>
<name>A0ABQ9HW17_9NEOP</name>
<feature type="compositionally biased region" description="Polar residues" evidence="1">
    <location>
        <begin position="1"/>
        <end position="12"/>
    </location>
</feature>
<organism evidence="2 3">
    <name type="scientific">Dryococelus australis</name>
    <dbReference type="NCBI Taxonomy" id="614101"/>
    <lineage>
        <taxon>Eukaryota</taxon>
        <taxon>Metazoa</taxon>
        <taxon>Ecdysozoa</taxon>
        <taxon>Arthropoda</taxon>
        <taxon>Hexapoda</taxon>
        <taxon>Insecta</taxon>
        <taxon>Pterygota</taxon>
        <taxon>Neoptera</taxon>
        <taxon>Polyneoptera</taxon>
        <taxon>Phasmatodea</taxon>
        <taxon>Verophasmatodea</taxon>
        <taxon>Anareolatae</taxon>
        <taxon>Phasmatidae</taxon>
        <taxon>Eurycanthinae</taxon>
        <taxon>Dryococelus</taxon>
    </lineage>
</organism>
<sequence length="165" mass="19085">MFLANGSVNRQSGSDREHISDETVDEIRAAIREVHQSQFTECCTYDFVCMRAQCKLCRRCNHMICNNKKNLLISTLFTSGVPETLRVFKNISRAAKYGNEWYVLMKDIIIGQIKIVTGDVYLDMLEQFADPQCLPLQTNVTFQLESVPPRWNLHVREFLDSTFPQ</sequence>
<accession>A0ABQ9HW17</accession>
<evidence type="ECO:0000256" key="1">
    <source>
        <dbReference type="SAM" id="MobiDB-lite"/>
    </source>
</evidence>
<gene>
    <name evidence="2" type="ORF">PR048_007763</name>
</gene>
<dbReference type="Proteomes" id="UP001159363">
    <property type="component" value="Chromosome 3"/>
</dbReference>
<keyword evidence="3" id="KW-1185">Reference proteome</keyword>
<reference evidence="2 3" key="1">
    <citation type="submission" date="2023-02" db="EMBL/GenBank/DDBJ databases">
        <title>LHISI_Scaffold_Assembly.</title>
        <authorList>
            <person name="Stuart O.P."/>
            <person name="Cleave R."/>
            <person name="Magrath M.J.L."/>
            <person name="Mikheyev A.S."/>
        </authorList>
    </citation>
    <scope>NUCLEOTIDE SEQUENCE [LARGE SCALE GENOMIC DNA]</scope>
    <source>
        <strain evidence="2">Daus_M_001</strain>
        <tissue evidence="2">Leg muscle</tissue>
    </source>
</reference>
<dbReference type="EMBL" id="JARBHB010000003">
    <property type="protein sequence ID" value="KAJ8888276.1"/>
    <property type="molecule type" value="Genomic_DNA"/>
</dbReference>
<comment type="caution">
    <text evidence="2">The sequence shown here is derived from an EMBL/GenBank/DDBJ whole genome shotgun (WGS) entry which is preliminary data.</text>
</comment>
<proteinExistence type="predicted"/>
<evidence type="ECO:0000313" key="3">
    <source>
        <dbReference type="Proteomes" id="UP001159363"/>
    </source>
</evidence>
<protein>
    <submittedName>
        <fullName evidence="2">Uncharacterized protein</fullName>
    </submittedName>
</protein>
<evidence type="ECO:0000313" key="2">
    <source>
        <dbReference type="EMBL" id="KAJ8888276.1"/>
    </source>
</evidence>